<dbReference type="Proteomes" id="UP001183629">
    <property type="component" value="Unassembled WGS sequence"/>
</dbReference>
<protein>
    <submittedName>
        <fullName evidence="2">Uncharacterized protein</fullName>
    </submittedName>
</protein>
<dbReference type="EMBL" id="JAVDYC010000001">
    <property type="protein sequence ID" value="MDR7327425.1"/>
    <property type="molecule type" value="Genomic_DNA"/>
</dbReference>
<accession>A0AAE3ZYT8</accession>
<reference evidence="2 3" key="1">
    <citation type="submission" date="2023-07" db="EMBL/GenBank/DDBJ databases">
        <title>Sequencing the genomes of 1000 actinobacteria strains.</title>
        <authorList>
            <person name="Klenk H.-P."/>
        </authorList>
    </citation>
    <scope>NUCLEOTIDE SEQUENCE [LARGE SCALE GENOMIC DNA]</scope>
    <source>
        <strain evidence="2 3">DSM 44711</strain>
    </source>
</reference>
<comment type="caution">
    <text evidence="2">The sequence shown here is derived from an EMBL/GenBank/DDBJ whole genome shotgun (WGS) entry which is preliminary data.</text>
</comment>
<keyword evidence="3" id="KW-1185">Reference proteome</keyword>
<evidence type="ECO:0000256" key="1">
    <source>
        <dbReference type="SAM" id="SignalP"/>
    </source>
</evidence>
<feature type="chain" id="PRO_5041904167" evidence="1">
    <location>
        <begin position="26"/>
        <end position="126"/>
    </location>
</feature>
<sequence length="126" mass="13235">MRRTWWGAGAVAVVAAVGVAAPAHAAERDGTLESGEFGLFHRTNTALVLDLRQSDTDLRDDVFPGTAIAVHGNTGWFANRDTVTWHLYTGPNFTGSQGCVEPGHIGGPGGPIRFTIASSRRSSAGC</sequence>
<dbReference type="RefSeq" id="WP_310424741.1">
    <property type="nucleotide sequence ID" value="NZ_JAVDYC010000001.1"/>
</dbReference>
<keyword evidence="1" id="KW-0732">Signal</keyword>
<gene>
    <name evidence="2" type="ORF">J2S44_007675</name>
</gene>
<proteinExistence type="predicted"/>
<evidence type="ECO:0000313" key="2">
    <source>
        <dbReference type="EMBL" id="MDR7327425.1"/>
    </source>
</evidence>
<evidence type="ECO:0000313" key="3">
    <source>
        <dbReference type="Proteomes" id="UP001183629"/>
    </source>
</evidence>
<dbReference type="AlphaFoldDB" id="A0AAE3ZYT8"/>
<name>A0AAE3ZYT8_9ACTN</name>
<organism evidence="2 3">
    <name type="scientific">Catenuloplanes niger</name>
    <dbReference type="NCBI Taxonomy" id="587534"/>
    <lineage>
        <taxon>Bacteria</taxon>
        <taxon>Bacillati</taxon>
        <taxon>Actinomycetota</taxon>
        <taxon>Actinomycetes</taxon>
        <taxon>Micromonosporales</taxon>
        <taxon>Micromonosporaceae</taxon>
        <taxon>Catenuloplanes</taxon>
    </lineage>
</organism>
<feature type="signal peptide" evidence="1">
    <location>
        <begin position="1"/>
        <end position="25"/>
    </location>
</feature>